<dbReference type="EMBL" id="RJVO01000001">
    <property type="protein sequence ID" value="ROH93620.1"/>
    <property type="molecule type" value="Genomic_DNA"/>
</dbReference>
<dbReference type="GO" id="GO:0016020">
    <property type="term" value="C:membrane"/>
    <property type="evidence" value="ECO:0007669"/>
    <property type="project" value="TreeGrafter"/>
</dbReference>
<dbReference type="GO" id="GO:0008233">
    <property type="term" value="F:peptidase activity"/>
    <property type="evidence" value="ECO:0007669"/>
    <property type="project" value="InterPro"/>
</dbReference>
<evidence type="ECO:0000313" key="5">
    <source>
        <dbReference type="Proteomes" id="UP000282106"/>
    </source>
</evidence>
<feature type="domain" description="AB hydrolase-1" evidence="3">
    <location>
        <begin position="21"/>
        <end position="128"/>
    </location>
</feature>
<dbReference type="Gene3D" id="3.40.50.1820">
    <property type="entry name" value="alpha/beta hydrolase"/>
    <property type="match status" value="1"/>
</dbReference>
<evidence type="ECO:0000256" key="2">
    <source>
        <dbReference type="ARBA" id="ARBA00022801"/>
    </source>
</evidence>
<dbReference type="SUPFAM" id="SSF53474">
    <property type="entry name" value="alpha/beta-Hydrolases"/>
    <property type="match status" value="1"/>
</dbReference>
<dbReference type="InterPro" id="IPR050266">
    <property type="entry name" value="AB_hydrolase_sf"/>
</dbReference>
<dbReference type="Proteomes" id="UP000282106">
    <property type="component" value="Unassembled WGS sequence"/>
</dbReference>
<dbReference type="GO" id="GO:0006508">
    <property type="term" value="P:proteolysis"/>
    <property type="evidence" value="ECO:0007669"/>
    <property type="project" value="InterPro"/>
</dbReference>
<dbReference type="PANTHER" id="PTHR43798">
    <property type="entry name" value="MONOACYLGLYCEROL LIPASE"/>
    <property type="match status" value="1"/>
</dbReference>
<comment type="caution">
    <text evidence="4">The sequence shown here is derived from an EMBL/GenBank/DDBJ whole genome shotgun (WGS) entry which is preliminary data.</text>
</comment>
<sequence>METIAVAGAELQSLALGQGAPLLMLHGLANGNMASWFSAIASPLSASRQVLLYDQRGHGGSSLAASGYDLDQQADDLQTVLDHYRCGQGPVDLVGHSMGALIALHYALRQPERVRRLVLVDAPMPARDYVAPSLFNATSREALAEWVLGELASAAGLSGRRRERLLQRLGALLFDTTLRQDVLAMDAEPEAALAALELPVLLVYGLRSPCLAAGERLAKLLPQAQLKLLSCGHYIPEEAPAELLVLLENFLNPNSNPHSMRLPTETLTVAPVTGVLP</sequence>
<keyword evidence="5" id="KW-1185">Reference proteome</keyword>
<proteinExistence type="inferred from homology"/>
<dbReference type="PRINTS" id="PR00793">
    <property type="entry name" value="PROAMNOPTASE"/>
</dbReference>
<evidence type="ECO:0000259" key="3">
    <source>
        <dbReference type="Pfam" id="PF00561"/>
    </source>
</evidence>
<dbReference type="InParanoid" id="A0A3N0VLK3"/>
<evidence type="ECO:0000256" key="1">
    <source>
        <dbReference type="ARBA" id="ARBA00010088"/>
    </source>
</evidence>
<dbReference type="InterPro" id="IPR002410">
    <property type="entry name" value="Peptidase_S33"/>
</dbReference>
<protein>
    <submittedName>
        <fullName evidence="4">Alpha/beta hydrolase</fullName>
    </submittedName>
</protein>
<comment type="similarity">
    <text evidence="1">Belongs to the peptidase S33 family.</text>
</comment>
<dbReference type="InterPro" id="IPR000073">
    <property type="entry name" value="AB_hydrolase_1"/>
</dbReference>
<reference evidence="4 5" key="1">
    <citation type="submission" date="2018-10" db="EMBL/GenBank/DDBJ databases">
        <authorList>
            <person name="Chen W.-M."/>
        </authorList>
    </citation>
    <scope>NUCLEOTIDE SEQUENCE [LARGE SCALE GENOMIC DNA]</scope>
    <source>
        <strain evidence="4 5">THS-13</strain>
    </source>
</reference>
<evidence type="ECO:0000313" key="4">
    <source>
        <dbReference type="EMBL" id="ROH93620.1"/>
    </source>
</evidence>
<dbReference type="PANTHER" id="PTHR43798:SF33">
    <property type="entry name" value="HYDROLASE, PUTATIVE (AFU_ORTHOLOGUE AFUA_2G14860)-RELATED"/>
    <property type="match status" value="1"/>
</dbReference>
<dbReference type="AlphaFoldDB" id="A0A3N0VLK3"/>
<dbReference type="Pfam" id="PF00561">
    <property type="entry name" value="Abhydrolase_1"/>
    <property type="match status" value="1"/>
</dbReference>
<dbReference type="PRINTS" id="PR00111">
    <property type="entry name" value="ABHYDROLASE"/>
</dbReference>
<name>A0A3N0VLK3_9GAMM</name>
<dbReference type="RefSeq" id="WP_123210475.1">
    <property type="nucleotide sequence ID" value="NZ_RJVO01000001.1"/>
</dbReference>
<organism evidence="4 5">
    <name type="scientific">Stagnimonas aquatica</name>
    <dbReference type="NCBI Taxonomy" id="2689987"/>
    <lineage>
        <taxon>Bacteria</taxon>
        <taxon>Pseudomonadati</taxon>
        <taxon>Pseudomonadota</taxon>
        <taxon>Gammaproteobacteria</taxon>
        <taxon>Nevskiales</taxon>
        <taxon>Nevskiaceae</taxon>
        <taxon>Stagnimonas</taxon>
    </lineage>
</organism>
<keyword evidence="2 4" id="KW-0378">Hydrolase</keyword>
<accession>A0A3N0VLK3</accession>
<gene>
    <name evidence="4" type="ORF">ED208_03610</name>
</gene>
<dbReference type="InterPro" id="IPR029058">
    <property type="entry name" value="AB_hydrolase_fold"/>
</dbReference>